<organism evidence="2 3">
    <name type="scientific">Lacrimispora amygdalina</name>
    <dbReference type="NCBI Taxonomy" id="253257"/>
    <lineage>
        <taxon>Bacteria</taxon>
        <taxon>Bacillati</taxon>
        <taxon>Bacillota</taxon>
        <taxon>Clostridia</taxon>
        <taxon>Lachnospirales</taxon>
        <taxon>Lachnospiraceae</taxon>
        <taxon>Lacrimispora</taxon>
    </lineage>
</organism>
<reference evidence="2 3" key="1">
    <citation type="journal article" date="2024" name="Int. J. Syst. Evol. Microbiol.">
        <title>Lacrimispora brassicae sp. nov. isolated from fermented cabbage, and proposal of Clostridium indicum Gundawar et al. 2019 and Clostridium methoxybenzovorans Mechichi et al. 1999 as heterotypic synonyms of Lacrimispora amygdalina (Parshina et al. 2003) Haas and Blanchard 2020 and Lacrimispora indolis (McClung and McCoy 1957) Haas and Blanchard 2020, respectively.</title>
        <authorList>
            <person name="Kobayashi H."/>
            <person name="Tanizawa Y."/>
            <person name="Sakamoto M."/>
            <person name="Ohkuma M."/>
            <person name="Tohno M."/>
        </authorList>
    </citation>
    <scope>NUCLEOTIDE SEQUENCE [LARGE SCALE GENOMIC DNA]</scope>
    <source>
        <strain evidence="2 3">DSM 12857</strain>
    </source>
</reference>
<evidence type="ECO:0000313" key="3">
    <source>
        <dbReference type="Proteomes" id="UP001419084"/>
    </source>
</evidence>
<evidence type="ECO:0000256" key="1">
    <source>
        <dbReference type="SAM" id="MobiDB-lite"/>
    </source>
</evidence>
<evidence type="ECO:0008006" key="4">
    <source>
        <dbReference type="Google" id="ProtNLM"/>
    </source>
</evidence>
<dbReference type="RefSeq" id="WP_346064992.1">
    <property type="nucleotide sequence ID" value="NZ_BRPJ01000030.1"/>
</dbReference>
<name>A0ABQ5M411_9FIRM</name>
<gene>
    <name evidence="2" type="ORF">LAD12857_15870</name>
</gene>
<comment type="caution">
    <text evidence="2">The sequence shown here is derived from an EMBL/GenBank/DDBJ whole genome shotgun (WGS) entry which is preliminary data.</text>
</comment>
<feature type="region of interest" description="Disordered" evidence="1">
    <location>
        <begin position="353"/>
        <end position="372"/>
    </location>
</feature>
<dbReference type="Proteomes" id="UP001419084">
    <property type="component" value="Unassembled WGS sequence"/>
</dbReference>
<dbReference type="Gene3D" id="3.55.50.10">
    <property type="entry name" value="Baseplate protein-like domains"/>
    <property type="match status" value="1"/>
</dbReference>
<dbReference type="SUPFAM" id="SSF69279">
    <property type="entry name" value="Phage tail proteins"/>
    <property type="match status" value="1"/>
</dbReference>
<evidence type="ECO:0000313" key="2">
    <source>
        <dbReference type="EMBL" id="GLB29664.1"/>
    </source>
</evidence>
<keyword evidence="3" id="KW-1185">Reference proteome</keyword>
<proteinExistence type="predicted"/>
<accession>A0ABQ5M411</accession>
<dbReference type="EMBL" id="BRPJ01000030">
    <property type="protein sequence ID" value="GLB29664.1"/>
    <property type="molecule type" value="Genomic_DNA"/>
</dbReference>
<protein>
    <recommendedName>
        <fullName evidence="4">Gp5/Type VI secretion system Vgr protein OB-fold domain-containing protein</fullName>
    </recommendedName>
</protein>
<sequence length="528" mass="58756">MNAVTSGNLIISSDLNISEIQEFDMKIEKNCHTAARITGSVPDETGGSPVFQKLEGSSVTISVVDERGNKAVPPIFCGFIRNVEIWQEGNGHRARIDAISPTELLDLEEKSRSFQKTDMTYKELVRSVLSDTGNADVIFHIEDRKIGRPIYQYRETDWEFLKRIASQLGTSLLPGGVSLKPELHFGLPLGDSAEEKGILPERTWFDKTYYTFDRDQYHFAKHQFICYEISSYENWKPGDHISMSNDREMVVLSKKCRLENGLLVYHYTVGSPKVFGTAGYDNTKMIGVSLAGTVLETKQESVRVKLDIDGEQSTREGYWYPWMPETGNLMYCMPEVGERITITFDDGEGTARASRSIRKNGAGNGEMGDPSKRYFTTAKDKRLFLLPDSLGFVDLKQTVPLKVEIHDRTGADIESSREVTVLAKKGVWLKGSRVSFQAPQEISIVRRNSMSPTVINMCNGFDSIGKFGKVKMEGSKDAGFPVFESSDTKGYDIGGAENAVMASIPSAAGSTGLERQITGTRVDMVKAR</sequence>
<dbReference type="Pfam" id="PF05954">
    <property type="entry name" value="Phage_GPD"/>
    <property type="match status" value="1"/>
</dbReference>